<feature type="region of interest" description="Disordered" evidence="1">
    <location>
        <begin position="1"/>
        <end position="195"/>
    </location>
</feature>
<feature type="compositionally biased region" description="Low complexity" evidence="1">
    <location>
        <begin position="20"/>
        <end position="29"/>
    </location>
</feature>
<feature type="compositionally biased region" description="Basic and acidic residues" evidence="1">
    <location>
        <begin position="172"/>
        <end position="182"/>
    </location>
</feature>
<gene>
    <name evidence="2" type="ORF">KFL_015970020</name>
</gene>
<proteinExistence type="predicted"/>
<evidence type="ECO:0000313" key="2">
    <source>
        <dbReference type="EMBL" id="GAQ93511.1"/>
    </source>
</evidence>
<organism evidence="2 3">
    <name type="scientific">Klebsormidium nitens</name>
    <name type="common">Green alga</name>
    <name type="synonym">Ulothrix nitens</name>
    <dbReference type="NCBI Taxonomy" id="105231"/>
    <lineage>
        <taxon>Eukaryota</taxon>
        <taxon>Viridiplantae</taxon>
        <taxon>Streptophyta</taxon>
        <taxon>Klebsormidiophyceae</taxon>
        <taxon>Klebsormidiales</taxon>
        <taxon>Klebsormidiaceae</taxon>
        <taxon>Klebsormidium</taxon>
    </lineage>
</organism>
<dbReference type="EMBL" id="DF238546">
    <property type="protein sequence ID" value="GAQ93511.1"/>
    <property type="molecule type" value="Genomic_DNA"/>
</dbReference>
<name>A0A1Y1IVT1_KLENI</name>
<dbReference type="AlphaFoldDB" id="A0A1Y1IVT1"/>
<accession>A0A1Y1IVT1</accession>
<dbReference type="Proteomes" id="UP000054558">
    <property type="component" value="Unassembled WGS sequence"/>
</dbReference>
<sequence>MEEGAEGLAPVAWLREKSLSPPRRAASPEAGGGEGSVSTAPELAPGSSPPLTTGLPAERPTPMSRRVLEHADSVPEEEVGRSPEARAGSAVGTEGDEREQELEGSQAASDLRRRQQSGDEQNSGAMSGNGIGNTVGEDSGGADRCGAESSLGVAAGGSEHDGVASEELGASDGRHSGDHGGLSEDEESGGQEPGSWLGERVAQLSEGLFVSKAPMEWAQAKIQLRKAVSDAKFKKQGWWKGCRLDNMKGALEAMELLDCSSSKTLGLAEAWECLRSVGGQKGVTSGSKIEGTVGRCCCPMALSLPL</sequence>
<reference evidence="2 3" key="1">
    <citation type="journal article" date="2014" name="Nat. Commun.">
        <title>Klebsormidium flaccidum genome reveals primary factors for plant terrestrial adaptation.</title>
        <authorList>
            <person name="Hori K."/>
            <person name="Maruyama F."/>
            <person name="Fujisawa T."/>
            <person name="Togashi T."/>
            <person name="Yamamoto N."/>
            <person name="Seo M."/>
            <person name="Sato S."/>
            <person name="Yamada T."/>
            <person name="Mori H."/>
            <person name="Tajima N."/>
            <person name="Moriyama T."/>
            <person name="Ikeuchi M."/>
            <person name="Watanabe M."/>
            <person name="Wada H."/>
            <person name="Kobayashi K."/>
            <person name="Saito M."/>
            <person name="Masuda T."/>
            <person name="Sasaki-Sekimoto Y."/>
            <person name="Mashiguchi K."/>
            <person name="Awai K."/>
            <person name="Shimojima M."/>
            <person name="Masuda S."/>
            <person name="Iwai M."/>
            <person name="Nobusawa T."/>
            <person name="Narise T."/>
            <person name="Kondo S."/>
            <person name="Saito H."/>
            <person name="Sato R."/>
            <person name="Murakawa M."/>
            <person name="Ihara Y."/>
            <person name="Oshima-Yamada Y."/>
            <person name="Ohtaka K."/>
            <person name="Satoh M."/>
            <person name="Sonobe K."/>
            <person name="Ishii M."/>
            <person name="Ohtani R."/>
            <person name="Kanamori-Sato M."/>
            <person name="Honoki R."/>
            <person name="Miyazaki D."/>
            <person name="Mochizuki H."/>
            <person name="Umetsu J."/>
            <person name="Higashi K."/>
            <person name="Shibata D."/>
            <person name="Kamiya Y."/>
            <person name="Sato N."/>
            <person name="Nakamura Y."/>
            <person name="Tabata S."/>
            <person name="Ida S."/>
            <person name="Kurokawa K."/>
            <person name="Ohta H."/>
        </authorList>
    </citation>
    <scope>NUCLEOTIDE SEQUENCE [LARGE SCALE GENOMIC DNA]</scope>
    <source>
        <strain evidence="2 3">NIES-2285</strain>
    </source>
</reference>
<protein>
    <submittedName>
        <fullName evidence="2">Uncharacterized protein</fullName>
    </submittedName>
</protein>
<evidence type="ECO:0000256" key="1">
    <source>
        <dbReference type="SAM" id="MobiDB-lite"/>
    </source>
</evidence>
<keyword evidence="3" id="KW-1185">Reference proteome</keyword>
<evidence type="ECO:0000313" key="3">
    <source>
        <dbReference type="Proteomes" id="UP000054558"/>
    </source>
</evidence>
<feature type="compositionally biased region" description="Basic and acidic residues" evidence="1">
    <location>
        <begin position="66"/>
        <end position="84"/>
    </location>
</feature>